<dbReference type="InterPro" id="IPR050177">
    <property type="entry name" value="Lipid_A_modif_metabolic_enz"/>
</dbReference>
<evidence type="ECO:0000259" key="1">
    <source>
        <dbReference type="Pfam" id="PF01370"/>
    </source>
</evidence>
<dbReference type="Gene3D" id="3.40.50.720">
    <property type="entry name" value="NAD(P)-binding Rossmann-like Domain"/>
    <property type="match status" value="1"/>
</dbReference>
<accession>A0A3A3F447</accession>
<dbReference type="InterPro" id="IPR001509">
    <property type="entry name" value="Epimerase_deHydtase"/>
</dbReference>
<dbReference type="PANTHER" id="PTHR43245:SF55">
    <property type="entry name" value="NAD(P)-BINDING DOMAIN-CONTAINING PROTEIN"/>
    <property type="match status" value="1"/>
</dbReference>
<dbReference type="PANTHER" id="PTHR43245">
    <property type="entry name" value="BIFUNCTIONAL POLYMYXIN RESISTANCE PROTEIN ARNA"/>
    <property type="match status" value="1"/>
</dbReference>
<evidence type="ECO:0000313" key="3">
    <source>
        <dbReference type="Proteomes" id="UP000265938"/>
    </source>
</evidence>
<reference evidence="2 3" key="1">
    <citation type="submission" date="2018-09" db="EMBL/GenBank/DDBJ databases">
        <title>Identification of marine bacteria producing industrial enzymes.</title>
        <authorList>
            <person name="Cheng T.H."/>
            <person name="Saidin J."/>
            <person name="Muhd D.D."/>
            <person name="Isa M.N.M."/>
            <person name="Bakar M.F.A."/>
            <person name="Ismail N."/>
        </authorList>
    </citation>
    <scope>NUCLEOTIDE SEQUENCE [LARGE SCALE GENOMIC DNA]</scope>
    <source>
        <strain evidence="2 3">MNAD 1.6</strain>
    </source>
</reference>
<name>A0A3A3F447_9GAMM</name>
<dbReference type="RefSeq" id="WP_119853055.1">
    <property type="nucleotide sequence ID" value="NZ_QYSE01000002.1"/>
</dbReference>
<dbReference type="Pfam" id="PF01370">
    <property type="entry name" value="Epimerase"/>
    <property type="match status" value="1"/>
</dbReference>
<sequence length="333" mass="36884">MNYSKVFISGGNGFIGRTLARYFKAHGVDVCGVDLTPCEEFNIVAGNLNEPASWRSLMNDCDLVIHTAAIVSNAFSYKQTWQANVGWTKNLLDAAVAANTVKRFVHISSTAVYGSDWQTDIKEDTPLFPDGRAYNDSKMMSEHLSLSYHASKKLNVTIIRPGDVYGPGSRPWIAYPLQEIAKGMFMVPEGMFGPVYIDDLVKGIYQSAISDDASGEIFNLSGPEQVTNQTYFNYLAQAQGKKHVTVVNLALALKLTGLIEWCYHLVGKTTDINPSTMRMLSRKSAAYSNEKAQHIFGYQPEFTLQQGMQHALQWAYGQGLCKEEPHPDTATAN</sequence>
<feature type="domain" description="NAD-dependent epimerase/dehydratase" evidence="1">
    <location>
        <begin position="6"/>
        <end position="220"/>
    </location>
</feature>
<comment type="caution">
    <text evidence="2">The sequence shown here is derived from an EMBL/GenBank/DDBJ whole genome shotgun (WGS) entry which is preliminary data.</text>
</comment>
<evidence type="ECO:0000313" key="2">
    <source>
        <dbReference type="EMBL" id="RJF35584.1"/>
    </source>
</evidence>
<protein>
    <submittedName>
        <fullName evidence="2">NAD(P)-dependent oxidoreductase</fullName>
    </submittedName>
</protein>
<dbReference type="SUPFAM" id="SSF51735">
    <property type="entry name" value="NAD(P)-binding Rossmann-fold domains"/>
    <property type="match status" value="1"/>
</dbReference>
<dbReference type="Proteomes" id="UP000265938">
    <property type="component" value="Unassembled WGS sequence"/>
</dbReference>
<dbReference type="AlphaFoldDB" id="A0A3A3F447"/>
<organism evidence="2 3">
    <name type="scientific">Pseudoalteromonas gelatinilytica</name>
    <dbReference type="NCBI Taxonomy" id="1703256"/>
    <lineage>
        <taxon>Bacteria</taxon>
        <taxon>Pseudomonadati</taxon>
        <taxon>Pseudomonadota</taxon>
        <taxon>Gammaproteobacteria</taxon>
        <taxon>Alteromonadales</taxon>
        <taxon>Pseudoalteromonadaceae</taxon>
        <taxon>Pseudoalteromonas</taxon>
    </lineage>
</organism>
<dbReference type="EMBL" id="QYSE01000002">
    <property type="protein sequence ID" value="RJF35584.1"/>
    <property type="molecule type" value="Genomic_DNA"/>
</dbReference>
<proteinExistence type="predicted"/>
<dbReference type="InterPro" id="IPR036291">
    <property type="entry name" value="NAD(P)-bd_dom_sf"/>
</dbReference>
<gene>
    <name evidence="2" type="ORF">D4741_11455</name>
</gene>